<dbReference type="AlphaFoldDB" id="A0A194XWK9"/>
<dbReference type="SUPFAM" id="SSF53335">
    <property type="entry name" value="S-adenosyl-L-methionine-dependent methyltransferases"/>
    <property type="match status" value="1"/>
</dbReference>
<dbReference type="Gene3D" id="3.40.50.150">
    <property type="entry name" value="Vaccinia Virus protein VP39"/>
    <property type="match status" value="1"/>
</dbReference>
<keyword evidence="3" id="KW-1185">Reference proteome</keyword>
<evidence type="ECO:0000313" key="3">
    <source>
        <dbReference type="Proteomes" id="UP000070700"/>
    </source>
</evidence>
<reference evidence="2 3" key="1">
    <citation type="submission" date="2015-10" db="EMBL/GenBank/DDBJ databases">
        <title>Full genome of DAOMC 229536 Phialocephala scopiformis, a fungal endophyte of spruce producing the potent anti-insectan compound rugulosin.</title>
        <authorList>
            <consortium name="DOE Joint Genome Institute"/>
            <person name="Walker A.K."/>
            <person name="Frasz S.L."/>
            <person name="Seifert K.A."/>
            <person name="Miller J.D."/>
            <person name="Mondo S.J."/>
            <person name="Labutti K."/>
            <person name="Lipzen A."/>
            <person name="Dockter R."/>
            <person name="Kennedy M."/>
            <person name="Grigoriev I.V."/>
            <person name="Spatafora J.W."/>
        </authorList>
    </citation>
    <scope>NUCLEOTIDE SEQUENCE [LARGE SCALE GENOMIC DNA]</scope>
    <source>
        <strain evidence="2 3">CBS 120377</strain>
    </source>
</reference>
<dbReference type="InParanoid" id="A0A194XWK9"/>
<evidence type="ECO:0000313" key="2">
    <source>
        <dbReference type="EMBL" id="KUJ24112.1"/>
    </source>
</evidence>
<dbReference type="OrthoDB" id="66144at2759"/>
<dbReference type="GO" id="GO:0032259">
    <property type="term" value="P:methylation"/>
    <property type="evidence" value="ECO:0007669"/>
    <property type="project" value="UniProtKB-KW"/>
</dbReference>
<accession>A0A194XWK9</accession>
<gene>
    <name evidence="2" type="ORF">LY89DRAFT_604526</name>
</gene>
<evidence type="ECO:0000259" key="1">
    <source>
        <dbReference type="Pfam" id="PF13847"/>
    </source>
</evidence>
<dbReference type="InterPro" id="IPR029063">
    <property type="entry name" value="SAM-dependent_MTases_sf"/>
</dbReference>
<dbReference type="EMBL" id="KQ947404">
    <property type="protein sequence ID" value="KUJ24112.1"/>
    <property type="molecule type" value="Genomic_DNA"/>
</dbReference>
<dbReference type="KEGG" id="psco:LY89DRAFT_604526"/>
<dbReference type="PANTHER" id="PTHR43861">
    <property type="entry name" value="TRANS-ACONITATE 2-METHYLTRANSFERASE-RELATED"/>
    <property type="match status" value="1"/>
</dbReference>
<dbReference type="CDD" id="cd02440">
    <property type="entry name" value="AdoMet_MTases"/>
    <property type="match status" value="1"/>
</dbReference>
<dbReference type="STRING" id="149040.A0A194XWK9"/>
<dbReference type="PANTHER" id="PTHR43861:SF1">
    <property type="entry name" value="TRANS-ACONITATE 2-METHYLTRANSFERASE"/>
    <property type="match status" value="1"/>
</dbReference>
<dbReference type="GO" id="GO:0008168">
    <property type="term" value="F:methyltransferase activity"/>
    <property type="evidence" value="ECO:0007669"/>
    <property type="project" value="UniProtKB-KW"/>
</dbReference>
<sequence length="280" mass="31120">MTVPEKDHWSSQAYQNSASFVPKLATKVLQWLDVQKDDIILDVGCGDGVLNLQIAQTLAQGTGKIHGVDSSASMISTAQKAASADPAASKTCTFEVIDATALLSEPELQQGSFDKTFSNAAMHWILRPESKRKHFFLGVRNSLRSGGNFVFEMGGMGNVAEMRTALLSVIGRRVGLEKVREIDPWFFPDEIWMTKMLEEEVGGWKVERIEREYRPTKADQGGIEGWVRLMGKQFFDAVGDGEERLECEREVCEVLKTVCESPGGGEWIGYVRLRAVVKKL</sequence>
<keyword evidence="2" id="KW-0808">Transferase</keyword>
<dbReference type="GeneID" id="28820089"/>
<dbReference type="Pfam" id="PF13847">
    <property type="entry name" value="Methyltransf_31"/>
    <property type="match status" value="1"/>
</dbReference>
<protein>
    <submittedName>
        <fullName evidence="2">S-adenosyl-L-methionine-dependent methyltransferase</fullName>
    </submittedName>
</protein>
<dbReference type="InterPro" id="IPR025714">
    <property type="entry name" value="Methyltranfer_dom"/>
</dbReference>
<feature type="non-terminal residue" evidence="2">
    <location>
        <position position="280"/>
    </location>
</feature>
<dbReference type="RefSeq" id="XP_018078467.1">
    <property type="nucleotide sequence ID" value="XM_018210363.2"/>
</dbReference>
<dbReference type="Proteomes" id="UP000070700">
    <property type="component" value="Unassembled WGS sequence"/>
</dbReference>
<name>A0A194XWK9_MOLSC</name>
<feature type="domain" description="Methyltransferase" evidence="1">
    <location>
        <begin position="36"/>
        <end position="152"/>
    </location>
</feature>
<proteinExistence type="predicted"/>
<organism evidence="2 3">
    <name type="scientific">Mollisia scopiformis</name>
    <name type="common">Conifer needle endophyte fungus</name>
    <name type="synonym">Phialocephala scopiformis</name>
    <dbReference type="NCBI Taxonomy" id="149040"/>
    <lineage>
        <taxon>Eukaryota</taxon>
        <taxon>Fungi</taxon>
        <taxon>Dikarya</taxon>
        <taxon>Ascomycota</taxon>
        <taxon>Pezizomycotina</taxon>
        <taxon>Leotiomycetes</taxon>
        <taxon>Helotiales</taxon>
        <taxon>Mollisiaceae</taxon>
        <taxon>Mollisia</taxon>
    </lineage>
</organism>
<keyword evidence="2" id="KW-0489">Methyltransferase</keyword>